<dbReference type="EMBL" id="JAHRIN010054859">
    <property type="protein sequence ID" value="MEQ2210856.1"/>
    <property type="molecule type" value="Genomic_DNA"/>
</dbReference>
<evidence type="ECO:0000256" key="2">
    <source>
        <dbReference type="ARBA" id="ARBA00022741"/>
    </source>
</evidence>
<dbReference type="SUPFAM" id="SSF52540">
    <property type="entry name" value="P-loop containing nucleoside triphosphate hydrolases"/>
    <property type="match status" value="1"/>
</dbReference>
<dbReference type="Pfam" id="PF00225">
    <property type="entry name" value="Kinesin"/>
    <property type="match status" value="1"/>
</dbReference>
<gene>
    <name evidence="7" type="ORF">XENOCAPTIV_020579</name>
</gene>
<dbReference type="Gene3D" id="3.40.850.10">
    <property type="entry name" value="Kinesin motor domain"/>
    <property type="match status" value="1"/>
</dbReference>
<accession>A0ABV0RRS0</accession>
<comment type="caution">
    <text evidence="7">The sequence shown here is derived from an EMBL/GenBank/DDBJ whole genome shotgun (WGS) entry which is preliminary data.</text>
</comment>
<keyword evidence="4" id="KW-0963">Cytoplasm</keyword>
<dbReference type="Proteomes" id="UP001434883">
    <property type="component" value="Unassembled WGS sequence"/>
</dbReference>
<proteinExistence type="inferred from homology"/>
<dbReference type="InterPro" id="IPR027417">
    <property type="entry name" value="P-loop_NTPase"/>
</dbReference>
<keyword evidence="2" id="KW-0547">Nucleotide-binding</keyword>
<evidence type="ECO:0000256" key="5">
    <source>
        <dbReference type="PROSITE-ProRule" id="PRU00283"/>
    </source>
</evidence>
<dbReference type="PANTHER" id="PTHR21608:SF6">
    <property type="entry name" value="KINESIN-LIKE PROTEIN KIF26A"/>
    <property type="match status" value="1"/>
</dbReference>
<comment type="subcellular location">
    <subcellularLocation>
        <location evidence="1">Cytoplasm</location>
        <location evidence="1">Cytoskeleton</location>
    </subcellularLocation>
</comment>
<dbReference type="PANTHER" id="PTHR21608">
    <property type="entry name" value="KINESIN-LIKE PROTEIN CG14535"/>
    <property type="match status" value="1"/>
</dbReference>
<dbReference type="PROSITE" id="PS50067">
    <property type="entry name" value="KINESIN_MOTOR_2"/>
    <property type="match status" value="1"/>
</dbReference>
<comment type="caution">
    <text evidence="5">Lacks conserved residue(s) required for the propagation of feature annotation.</text>
</comment>
<keyword evidence="3" id="KW-0067">ATP-binding</keyword>
<evidence type="ECO:0000256" key="1">
    <source>
        <dbReference type="ARBA" id="ARBA00004245"/>
    </source>
</evidence>
<keyword evidence="4" id="KW-0206">Cytoskeleton</keyword>
<dbReference type="InterPro" id="IPR001752">
    <property type="entry name" value="Kinesin_motor_dom"/>
</dbReference>
<protein>
    <recommendedName>
        <fullName evidence="6">Kinesin motor domain-containing protein</fullName>
    </recommendedName>
</protein>
<dbReference type="InterPro" id="IPR036961">
    <property type="entry name" value="Kinesin_motor_dom_sf"/>
</dbReference>
<organism evidence="7 8">
    <name type="scientific">Xenoophorus captivus</name>
    <dbReference type="NCBI Taxonomy" id="1517983"/>
    <lineage>
        <taxon>Eukaryota</taxon>
        <taxon>Metazoa</taxon>
        <taxon>Chordata</taxon>
        <taxon>Craniata</taxon>
        <taxon>Vertebrata</taxon>
        <taxon>Euteleostomi</taxon>
        <taxon>Actinopterygii</taxon>
        <taxon>Neopterygii</taxon>
        <taxon>Teleostei</taxon>
        <taxon>Neoteleostei</taxon>
        <taxon>Acanthomorphata</taxon>
        <taxon>Ovalentaria</taxon>
        <taxon>Atherinomorphae</taxon>
        <taxon>Cyprinodontiformes</taxon>
        <taxon>Goodeidae</taxon>
        <taxon>Xenoophorus</taxon>
    </lineage>
</organism>
<evidence type="ECO:0000313" key="7">
    <source>
        <dbReference type="EMBL" id="MEQ2210856.1"/>
    </source>
</evidence>
<comment type="similarity">
    <text evidence="5">Belongs to the TRAFAC class myosin-kinesin ATPase superfamily. Kinesin family.</text>
</comment>
<keyword evidence="8" id="KW-1185">Reference proteome</keyword>
<feature type="domain" description="Kinesin motor" evidence="6">
    <location>
        <begin position="1"/>
        <end position="78"/>
    </location>
</feature>
<evidence type="ECO:0000259" key="6">
    <source>
        <dbReference type="PROSITE" id="PS50067"/>
    </source>
</evidence>
<evidence type="ECO:0000256" key="3">
    <source>
        <dbReference type="ARBA" id="ARBA00022840"/>
    </source>
</evidence>
<evidence type="ECO:0000256" key="4">
    <source>
        <dbReference type="ARBA" id="ARBA00023212"/>
    </source>
</evidence>
<sequence>SGRSRLHLLDLGSCEMDISRTREGGGGQCLDSKLTMLLSESLGNINCRTTMIAHISDSPANYMETLTTLQLASRIHRMRKKKSKVPHLLFNCFSASFKENKT</sequence>
<name>A0ABV0RRS0_9TELE</name>
<evidence type="ECO:0000313" key="8">
    <source>
        <dbReference type="Proteomes" id="UP001434883"/>
    </source>
</evidence>
<feature type="non-terminal residue" evidence="7">
    <location>
        <position position="1"/>
    </location>
</feature>
<dbReference type="InterPro" id="IPR027640">
    <property type="entry name" value="Kinesin-like_fam"/>
</dbReference>
<reference evidence="7 8" key="1">
    <citation type="submission" date="2021-06" db="EMBL/GenBank/DDBJ databases">
        <authorList>
            <person name="Palmer J.M."/>
        </authorList>
    </citation>
    <scope>NUCLEOTIDE SEQUENCE [LARGE SCALE GENOMIC DNA]</scope>
    <source>
        <strain evidence="7 8">XC_2019</strain>
        <tissue evidence="7">Muscle</tissue>
    </source>
</reference>